<proteinExistence type="predicted"/>
<keyword evidence="2" id="KW-1185">Reference proteome</keyword>
<sequence>MARFSTPLADFAGSKAGDYTVINYADPFGQTQFQDGLEIGKFAWLNAGIVSNMDGTAVTPADLAGAVIRQVNAVESGETYEHKYINTIDCMRSGVINVHVKTGDTPAQYGKVYVENAVAGEYGKATTDNTQVAIDAEFLKEVGTNLWAVRINKIQ</sequence>
<dbReference type="EMBL" id="CP043550">
    <property type="protein sequence ID" value="QEO57569.1"/>
    <property type="molecule type" value="Genomic_DNA"/>
</dbReference>
<gene>
    <name evidence="1" type="ORF">F0R74_06775</name>
</gene>
<organism evidence="1 2">
    <name type="scientific">Francisella marina</name>
    <dbReference type="NCBI Taxonomy" id="2249302"/>
    <lineage>
        <taxon>Bacteria</taxon>
        <taxon>Pseudomonadati</taxon>
        <taxon>Pseudomonadota</taxon>
        <taxon>Gammaproteobacteria</taxon>
        <taxon>Thiotrichales</taxon>
        <taxon>Francisellaceae</taxon>
        <taxon>Francisella</taxon>
    </lineage>
</organism>
<reference evidence="1 2" key="1">
    <citation type="submission" date="2019-09" db="EMBL/GenBank/DDBJ databases">
        <title>Complete genome sequence of Francisella marina E103-15.</title>
        <authorList>
            <person name="Tekedar H.C."/>
            <person name="Griffin M.J."/>
            <person name="Waldbieser G.C."/>
            <person name="Soto E."/>
        </authorList>
    </citation>
    <scope>NUCLEOTIDE SEQUENCE [LARGE SCALE GENOMIC DNA]</scope>
    <source>
        <strain evidence="1 2">E103-15</strain>
    </source>
</reference>
<accession>A0ABX5ZHU6</accession>
<dbReference type="RefSeq" id="WP_149368749.1">
    <property type="nucleotide sequence ID" value="NZ_CP043550.1"/>
</dbReference>
<evidence type="ECO:0000313" key="1">
    <source>
        <dbReference type="EMBL" id="QEO57569.1"/>
    </source>
</evidence>
<dbReference type="Pfam" id="PF23982">
    <property type="entry name" value="XM1_gp53_minor_capsid"/>
    <property type="match status" value="1"/>
</dbReference>
<dbReference type="Proteomes" id="UP000322509">
    <property type="component" value="Chromosome"/>
</dbReference>
<evidence type="ECO:0000313" key="2">
    <source>
        <dbReference type="Proteomes" id="UP000322509"/>
    </source>
</evidence>
<name>A0ABX5ZHU6_9GAMM</name>
<protein>
    <submittedName>
        <fullName evidence="1">Uncharacterized protein</fullName>
    </submittedName>
</protein>
<dbReference type="InterPro" id="IPR056914">
    <property type="entry name" value="Gp53-like"/>
</dbReference>